<feature type="binding site" evidence="3">
    <location>
        <position position="137"/>
    </location>
    <ligand>
        <name>a divalent metal cation</name>
        <dbReference type="ChEBI" id="CHEBI:60240"/>
    </ligand>
</feature>
<evidence type="ECO:0000256" key="1">
    <source>
        <dbReference type="ARBA" id="ARBA00008635"/>
    </source>
</evidence>
<evidence type="ECO:0000313" key="7">
    <source>
        <dbReference type="Proteomes" id="UP000251937"/>
    </source>
</evidence>
<evidence type="ECO:0000256" key="3">
    <source>
        <dbReference type="PIRSR" id="PIRSR607837-1"/>
    </source>
</evidence>
<dbReference type="GO" id="GO:0046872">
    <property type="term" value="F:metal ion binding"/>
    <property type="evidence" value="ECO:0007669"/>
    <property type="project" value="UniProtKB-KW"/>
</dbReference>
<dbReference type="KEGG" id="cbp:EB354_20275"/>
<comment type="caution">
    <text evidence="5">The sequence shown here is derived from an EMBL/GenBank/DDBJ whole genome shotgun (WGS) entry which is preliminary data.</text>
</comment>
<reference evidence="5 7" key="2">
    <citation type="submission" date="2018-06" db="EMBL/GenBank/DDBJ databases">
        <authorList>
            <consortium name="Pathogen Informatics"/>
            <person name="Doyle S."/>
        </authorList>
    </citation>
    <scope>NUCLEOTIDE SEQUENCE [LARGE SCALE GENOMIC DNA]</scope>
    <source>
        <strain evidence="5 7">NCTC11212</strain>
    </source>
</reference>
<dbReference type="InterPro" id="IPR034660">
    <property type="entry name" value="DinB/YfiT-like"/>
</dbReference>
<dbReference type="RefSeq" id="WP_079463405.1">
    <property type="nucleotide sequence ID" value="NZ_CP033934.1"/>
</dbReference>
<comment type="similarity">
    <text evidence="1">Belongs to the DinB family.</text>
</comment>
<evidence type="ECO:0000313" key="4">
    <source>
        <dbReference type="EMBL" id="SKB35205.1"/>
    </source>
</evidence>
<evidence type="ECO:0000256" key="2">
    <source>
        <dbReference type="ARBA" id="ARBA00022723"/>
    </source>
</evidence>
<reference evidence="4 6" key="1">
    <citation type="submission" date="2017-02" db="EMBL/GenBank/DDBJ databases">
        <authorList>
            <person name="Varghese N."/>
            <person name="Submissions S."/>
        </authorList>
    </citation>
    <scope>NUCLEOTIDE SEQUENCE [LARGE SCALE GENOMIC DNA]</scope>
    <source>
        <strain evidence="4 6">DSM 16775</strain>
    </source>
</reference>
<dbReference type="InterPro" id="IPR007837">
    <property type="entry name" value="DinB"/>
</dbReference>
<sequence>MDTLKQLRNELEAEYQTTKRFLEIFPDDKNDYAPHPKSMKMMHLATHISEVFGWPGFMLNSSELDFAKSGMEPKHLTTKDELLKVLEENHKASQEVLEKASENDLEPRWALKNDGHELASWTKYEAIRHSLNQISHHRAQLGVYYRLNDIELPGSYGPTADNPNF</sequence>
<dbReference type="Gene3D" id="1.20.120.450">
    <property type="entry name" value="dinb family like domain"/>
    <property type="match status" value="1"/>
</dbReference>
<dbReference type="Pfam" id="PF05163">
    <property type="entry name" value="DinB"/>
    <property type="match status" value="1"/>
</dbReference>
<feature type="binding site" evidence="3">
    <location>
        <position position="47"/>
    </location>
    <ligand>
        <name>a divalent metal cation</name>
        <dbReference type="ChEBI" id="CHEBI:60240"/>
    </ligand>
</feature>
<name>A0AAX2IHY8_9FLAO</name>
<dbReference type="Proteomes" id="UP000251937">
    <property type="component" value="Unassembled WGS sequence"/>
</dbReference>
<dbReference type="AlphaFoldDB" id="A0AAX2IHY8"/>
<keyword evidence="2 3" id="KW-0479">Metal-binding</keyword>
<keyword evidence="6" id="KW-1185">Reference proteome</keyword>
<dbReference type="SUPFAM" id="SSF109854">
    <property type="entry name" value="DinB/YfiT-like putative metalloenzymes"/>
    <property type="match status" value="1"/>
</dbReference>
<evidence type="ECO:0000313" key="5">
    <source>
        <dbReference type="EMBL" id="SQA88144.1"/>
    </source>
</evidence>
<accession>A0AAX2IHY8</accession>
<proteinExistence type="inferred from homology"/>
<protein>
    <submittedName>
        <fullName evidence="5">DinB family</fullName>
    </submittedName>
    <submittedName>
        <fullName evidence="4">Uncharacterized damage-inducible protein DinB (Forms a four-helix bundle)</fullName>
    </submittedName>
</protein>
<evidence type="ECO:0000313" key="6">
    <source>
        <dbReference type="Proteomes" id="UP000190669"/>
    </source>
</evidence>
<dbReference type="EMBL" id="UAVR01000006">
    <property type="protein sequence ID" value="SQA88144.1"/>
    <property type="molecule type" value="Genomic_DNA"/>
</dbReference>
<organism evidence="5 7">
    <name type="scientific">Chryseobacterium balustinum</name>
    <dbReference type="NCBI Taxonomy" id="246"/>
    <lineage>
        <taxon>Bacteria</taxon>
        <taxon>Pseudomonadati</taxon>
        <taxon>Bacteroidota</taxon>
        <taxon>Flavobacteriia</taxon>
        <taxon>Flavobacteriales</taxon>
        <taxon>Weeksellaceae</taxon>
        <taxon>Chryseobacterium group</taxon>
        <taxon>Chryseobacterium</taxon>
    </lineage>
</organism>
<dbReference type="EMBL" id="FUZE01000001">
    <property type="protein sequence ID" value="SKB35205.1"/>
    <property type="molecule type" value="Genomic_DNA"/>
</dbReference>
<dbReference type="Proteomes" id="UP000190669">
    <property type="component" value="Unassembled WGS sequence"/>
</dbReference>
<gene>
    <name evidence="5" type="ORF">NCTC11212_01018</name>
    <name evidence="4" type="ORF">SAMN05421800_101105</name>
</gene>